<keyword evidence="4" id="KW-1185">Reference proteome</keyword>
<dbReference type="CDD" id="cd16021">
    <property type="entry name" value="ALP_like"/>
    <property type="match status" value="1"/>
</dbReference>
<comment type="catalytic activity">
    <reaction evidence="1">
        <text>N(6)-acetyl-L-lysyl-[histone] + H2O = L-lysyl-[histone] + acetate</text>
        <dbReference type="Rhea" id="RHEA:58196"/>
        <dbReference type="Rhea" id="RHEA-COMP:9845"/>
        <dbReference type="Rhea" id="RHEA-COMP:11338"/>
        <dbReference type="ChEBI" id="CHEBI:15377"/>
        <dbReference type="ChEBI" id="CHEBI:29969"/>
        <dbReference type="ChEBI" id="CHEBI:30089"/>
        <dbReference type="ChEBI" id="CHEBI:61930"/>
        <dbReference type="EC" id="3.5.1.98"/>
    </reaction>
</comment>
<dbReference type="EMBL" id="LIAE01010376">
    <property type="protein sequence ID" value="PAV62306.1"/>
    <property type="molecule type" value="Genomic_DNA"/>
</dbReference>
<dbReference type="PANTHER" id="PTHR10974">
    <property type="entry name" value="FI08016P-RELATED"/>
    <property type="match status" value="1"/>
</dbReference>
<accession>A0A2A2JKL6</accession>
<dbReference type="Pfam" id="PF00850">
    <property type="entry name" value="Hist_deacetyl"/>
    <property type="match status" value="1"/>
</dbReference>
<dbReference type="GO" id="GO:0005615">
    <property type="term" value="C:extracellular space"/>
    <property type="evidence" value="ECO:0007669"/>
    <property type="project" value="TreeGrafter"/>
</dbReference>
<name>A0A2A2JKL6_9BILA</name>
<evidence type="ECO:0000313" key="4">
    <source>
        <dbReference type="Proteomes" id="UP000218231"/>
    </source>
</evidence>
<proteinExistence type="predicted"/>
<dbReference type="Pfam" id="PF02995">
    <property type="entry name" value="DUF229"/>
    <property type="match status" value="1"/>
</dbReference>
<dbReference type="OrthoDB" id="5782315at2759"/>
<dbReference type="Proteomes" id="UP000218231">
    <property type="component" value="Unassembled WGS sequence"/>
</dbReference>
<dbReference type="InterPro" id="IPR004245">
    <property type="entry name" value="DUF229"/>
</dbReference>
<dbReference type="InterPro" id="IPR023696">
    <property type="entry name" value="Ureohydrolase_dom_sf"/>
</dbReference>
<organism evidence="3 4">
    <name type="scientific">Diploscapter pachys</name>
    <dbReference type="NCBI Taxonomy" id="2018661"/>
    <lineage>
        <taxon>Eukaryota</taxon>
        <taxon>Metazoa</taxon>
        <taxon>Ecdysozoa</taxon>
        <taxon>Nematoda</taxon>
        <taxon>Chromadorea</taxon>
        <taxon>Rhabditida</taxon>
        <taxon>Rhabditina</taxon>
        <taxon>Rhabditomorpha</taxon>
        <taxon>Rhabditoidea</taxon>
        <taxon>Rhabditidae</taxon>
        <taxon>Diploscapter</taxon>
    </lineage>
</organism>
<comment type="caution">
    <text evidence="3">The sequence shown here is derived from an EMBL/GenBank/DDBJ whole genome shotgun (WGS) entry which is preliminary data.</text>
</comment>
<evidence type="ECO:0000259" key="2">
    <source>
        <dbReference type="Pfam" id="PF00850"/>
    </source>
</evidence>
<dbReference type="InterPro" id="IPR000286">
    <property type="entry name" value="HDACs"/>
</dbReference>
<evidence type="ECO:0000256" key="1">
    <source>
        <dbReference type="ARBA" id="ARBA00048287"/>
    </source>
</evidence>
<dbReference type="InterPro" id="IPR004951">
    <property type="entry name" value="DUF268_CAE_spp"/>
</dbReference>
<feature type="domain" description="Histone deacetylase" evidence="2">
    <location>
        <begin position="21"/>
        <end position="308"/>
    </location>
</feature>
<dbReference type="GO" id="GO:0141221">
    <property type="term" value="F:histone deacetylase activity, hydrolytic mechanism"/>
    <property type="evidence" value="ECO:0007669"/>
    <property type="project" value="UniProtKB-EC"/>
</dbReference>
<dbReference type="Gene3D" id="3.40.800.20">
    <property type="entry name" value="Histone deacetylase domain"/>
    <property type="match status" value="1"/>
</dbReference>
<sequence>MVLFITDDSMMEHRCLWDPDHIETPERMSVINQKLKETGLDEKLTHLQPHVATMDDIATVHDRKYVELMATTKDIKSEEELEKFCTEHEDVYVNPKTFDCALMAAGCAMKLAEECFTQRESGFALIRPPGHHASPSAACGFCIFNNVVIAAKHVRSLGAKRVLIVDWDIHAGNGTQECVHVEDGIKLISIHRFEHGFYWPHLQQGGVVNKFKNSVNVPLNAIGLTDSDYLAIFELIVQPVIDDYMPDFLFVSCGFDAAFGDPQGEMCVTPGGYANMMRMLQNTGLPVALIYEGGYFLESDAAAGEWVIRMLLGEQPPAIKREKLNPTLPPVIRRIYSTFGEVYPTMKTLAEIVDSLNGPAKEDTEPEYRGSRDVVVYPYITRGLYPRRPDEFENDLRKQLEAIIDSYKNGEQYPKFDVKLSADLNIVVKKSEEDANLCEVTTCYKMYDMVRYLVLLPLNPVHPPIPFAAYPGRTPVPELVEALRKLKEIPEFNDLPVFQLAHAKIFTTASKNEWPLKAKKHEKATEKLPFAECKLPNFDPWDRELVKFISVNFDPLRDCNKNFRKLTTLRGQVVDSLDESHDCQARCLLRESDFSNLETKFISFNSSTKFHCDIVQTRCHNKEGTEDYGMLHAQIVESTKNHTKKAAEGLQPDVYVILLDSVAHTQAIRNLPQTLSYFIESMGAIRFPYLNKVGKNSRPNALPLWFGKTSEIVERTAYGMPNIQPDWTEKEYCNDFLDKKGFLMKEYQEYGYRTLLAEDWADGAMNWPDCYGFDEQPTDHYMRPFQVEWESQQHVMLSLTYTKKNCLEQHQDIMAYLDQFVNAYEGAPKFGWVWMSLLTHNWQREVVHADQYYRDFLLDNRQKLDNAFVILMGDHGLRFGEATSTVIGEEEINHPLFAISLPKKLRNSPIAEQMRENAKQLQTHFDIRATFLDILKYQPAKNFTDTSLLEIPGEKFGSSLFRRQTPTERNCRTLPISFTYCICQFDTVQMDLESEKAIKLGKFVIDEINGMMKAENLLHMCHPMEFDHLEQLKMYPPEELNGAYSMIVKAKAPSHAVYKVVVKRYPNDTYDLAKSSIDRLDVYGKQGNCVPYIVTHLCHCKLDPSMLIAFDWRERELSGRIGESVRQKDDERYKRQTRCTFWREFGTLISKADFDVRFVFSVVENPGVFSGVEIISEDRDIDGDRNTREVNKSADEGLIPPPISRQPPLTPFSFHSSSPILSLITNKGQVSYYTINEEVFKPNGFEIISAREPVALLKNTKPKTCDQIFSSWLDIALEHDPPSSPPESIPPELIPEFTMNGHAILAKGYRNDMAKPMPKTWDQIPAWLNQDPSTFAFYRAKGMPVLHSMKYMNVTGMNGIVIGSEEPWVEVIALQNGVNSLLTVE</sequence>
<dbReference type="Gene3D" id="3.40.720.10">
    <property type="entry name" value="Alkaline Phosphatase, subunit A"/>
    <property type="match status" value="1"/>
</dbReference>
<dbReference type="PANTHER" id="PTHR10974:SF5">
    <property type="entry name" value="SULFATASE DOMAIN-CONTAINING PROTEIN"/>
    <property type="match status" value="1"/>
</dbReference>
<dbReference type="InterPro" id="IPR017850">
    <property type="entry name" value="Alkaline_phosphatase_core_sf"/>
</dbReference>
<dbReference type="PRINTS" id="PR01270">
    <property type="entry name" value="HDASUPER"/>
</dbReference>
<reference evidence="3 4" key="1">
    <citation type="journal article" date="2017" name="Curr. Biol.">
        <title>Genome architecture and evolution of a unichromosomal asexual nematode.</title>
        <authorList>
            <person name="Fradin H."/>
            <person name="Zegar C."/>
            <person name="Gutwein M."/>
            <person name="Lucas J."/>
            <person name="Kovtun M."/>
            <person name="Corcoran D."/>
            <person name="Baugh L.R."/>
            <person name="Kiontke K."/>
            <person name="Gunsalus K."/>
            <person name="Fitch D.H."/>
            <person name="Piano F."/>
        </authorList>
    </citation>
    <scope>NUCLEOTIDE SEQUENCE [LARGE SCALE GENOMIC DNA]</scope>
    <source>
        <strain evidence="3">PF1309</strain>
    </source>
</reference>
<gene>
    <name evidence="3" type="ORF">WR25_08123</name>
</gene>
<evidence type="ECO:0000313" key="3">
    <source>
        <dbReference type="EMBL" id="PAV62306.1"/>
    </source>
</evidence>
<dbReference type="InterPro" id="IPR037138">
    <property type="entry name" value="His_deacetylse_dom_sf"/>
</dbReference>
<dbReference type="SUPFAM" id="SSF52768">
    <property type="entry name" value="Arginase/deacetylase"/>
    <property type="match status" value="1"/>
</dbReference>
<protein>
    <recommendedName>
        <fullName evidence="2">Histone deacetylase domain-containing protein</fullName>
    </recommendedName>
</protein>
<dbReference type="SUPFAM" id="SSF53649">
    <property type="entry name" value="Alkaline phosphatase-like"/>
    <property type="match status" value="1"/>
</dbReference>
<dbReference type="Pfam" id="PF03269">
    <property type="entry name" value="DUF268"/>
    <property type="match status" value="1"/>
</dbReference>
<dbReference type="STRING" id="2018661.A0A2A2JKL6"/>
<dbReference type="InterPro" id="IPR023801">
    <property type="entry name" value="His_deacetylse_dom"/>
</dbReference>